<comment type="caution">
    <text evidence="2">The sequence shown here is derived from an EMBL/GenBank/DDBJ whole genome shotgun (WGS) entry which is preliminary data.</text>
</comment>
<proteinExistence type="predicted"/>
<keyword evidence="1" id="KW-0472">Membrane</keyword>
<dbReference type="AlphaFoldDB" id="A0A8H6ZED5"/>
<evidence type="ECO:0000313" key="3">
    <source>
        <dbReference type="Proteomes" id="UP000623467"/>
    </source>
</evidence>
<accession>A0A8H6ZED5</accession>
<evidence type="ECO:0000256" key="1">
    <source>
        <dbReference type="SAM" id="Phobius"/>
    </source>
</evidence>
<name>A0A8H6ZED5_9AGAR</name>
<protein>
    <submittedName>
        <fullName evidence="2">Uncharacterized protein</fullName>
    </submittedName>
</protein>
<keyword evidence="1" id="KW-1133">Transmembrane helix</keyword>
<dbReference type="OrthoDB" id="3011890at2759"/>
<reference evidence="2" key="1">
    <citation type="submission" date="2020-05" db="EMBL/GenBank/DDBJ databases">
        <title>Mycena genomes resolve the evolution of fungal bioluminescence.</title>
        <authorList>
            <person name="Tsai I.J."/>
        </authorList>
    </citation>
    <scope>NUCLEOTIDE SEQUENCE</scope>
    <source>
        <strain evidence="2">160909Yilan</strain>
    </source>
</reference>
<gene>
    <name evidence="2" type="ORF">MSAN_00468100</name>
</gene>
<sequence>MRPKRKLKLFAVRLYSRIWLPAAVFLTCLAVYNFIVTLKKFSYLRGVSIVFSLFFEIITRGTQILEFWFGGVHFAAHHYHWLSFCFYTNMMTTDLAVIIQWMIGSWHEPEFTSLLVYVVFHALINMTELCLYDDFRPHKQTEMVLECMDYLISADSISLNNEFSEAGRTSTWSNVFFQLRRRSTGPIALLDDRTELGSICDSSPVSSLWQAAPEFTDSVLHWSTEGSDLYPKKALWITVDVNEGLKGIPRAVFEIIFACSKGIDPTAVSFADVSSTHSVFWPFVRGLAAAYPEYSEQLVWDIPTEMADHFRGSEMIRRLVFRPQHNVSLSPWLYYNDCSELVKKLIVNVLDAAHYEHLERVQRGFERFKPPPRILLIIHGLRSHEQADEVYKTITALCDGRKQHCDHIRIVVISSLQFWRHVSHKNPPIMEYACSLAVSDDGFVRYSGTNPDPPAFDEHLFLLLVEGIHRTGGVEADR</sequence>
<evidence type="ECO:0000313" key="2">
    <source>
        <dbReference type="EMBL" id="KAF7375784.1"/>
    </source>
</evidence>
<keyword evidence="1" id="KW-0812">Transmembrane</keyword>
<dbReference type="Proteomes" id="UP000623467">
    <property type="component" value="Unassembled WGS sequence"/>
</dbReference>
<organism evidence="2 3">
    <name type="scientific">Mycena sanguinolenta</name>
    <dbReference type="NCBI Taxonomy" id="230812"/>
    <lineage>
        <taxon>Eukaryota</taxon>
        <taxon>Fungi</taxon>
        <taxon>Dikarya</taxon>
        <taxon>Basidiomycota</taxon>
        <taxon>Agaricomycotina</taxon>
        <taxon>Agaricomycetes</taxon>
        <taxon>Agaricomycetidae</taxon>
        <taxon>Agaricales</taxon>
        <taxon>Marasmiineae</taxon>
        <taxon>Mycenaceae</taxon>
        <taxon>Mycena</taxon>
    </lineage>
</organism>
<feature type="transmembrane region" description="Helical" evidence="1">
    <location>
        <begin position="12"/>
        <end position="35"/>
    </location>
</feature>
<keyword evidence="3" id="KW-1185">Reference proteome</keyword>
<dbReference type="EMBL" id="JACAZH010000002">
    <property type="protein sequence ID" value="KAF7375784.1"/>
    <property type="molecule type" value="Genomic_DNA"/>
</dbReference>